<dbReference type="Proteomes" id="UP000183365">
    <property type="component" value="Unassembled WGS sequence"/>
</dbReference>
<evidence type="ECO:0000313" key="2">
    <source>
        <dbReference type="Proteomes" id="UP000183365"/>
    </source>
</evidence>
<dbReference type="InterPro" id="IPR027408">
    <property type="entry name" value="PNPase/RNase_PH_dom_sf"/>
</dbReference>
<evidence type="ECO:0000313" key="1">
    <source>
        <dbReference type="EMBL" id="SGZ38974.1"/>
    </source>
</evidence>
<dbReference type="OrthoDB" id="45882at2759"/>
<dbReference type="AlphaFoldDB" id="A0A1L0FHC0"/>
<keyword evidence="2" id="KW-1185">Reference proteome</keyword>
<sequence length="368" mass="42270">MSDENGIALMQFPKEVLQRLQPDLVFKRHLNLGLRPRSLMKFDEYREVISVSNDDITCDNQVTQESNTIIVSTNTSKIGNSMVIKTDISLGVSEVDNNYSNQYAQIWPEVIVNRGRIGAPTDEEMIASRLIYEDFIAGRFVKQDELIINEVGIKKPEEDEINYDTEDVDEETINEIRDKYTFVLYAKINVYSREGPVYDHVHNSLMSALTKLQVPRVFIEEDSIDLKIPIKKSFNKKQTEKTKKTFNLKFDFKNMNKINLSNKISIASNYGVITTDPTILIETEERDDESMDIEKPELKKEKIMISDISSDIEEQSILSRISVSCNEDGYSSIRLVNGHSLDKVTVNDLKKVLEMAKLKQESLYNNLE</sequence>
<dbReference type="Gene3D" id="3.30.230.70">
    <property type="entry name" value="GHMP Kinase, N-terminal domain"/>
    <property type="match status" value="1"/>
</dbReference>
<gene>
    <name evidence="1" type="ORF">HGUI_01174</name>
</gene>
<proteinExistence type="predicted"/>
<name>A0A1L0FHC0_9ASCO</name>
<protein>
    <recommendedName>
        <fullName evidence="3">Ribosomal RNA-processing protein 43</fullName>
    </recommendedName>
</protein>
<organism evidence="1 2">
    <name type="scientific">Hanseniaspora guilliermondii</name>
    <dbReference type="NCBI Taxonomy" id="56406"/>
    <lineage>
        <taxon>Eukaryota</taxon>
        <taxon>Fungi</taxon>
        <taxon>Dikarya</taxon>
        <taxon>Ascomycota</taxon>
        <taxon>Saccharomycotina</taxon>
        <taxon>Saccharomycetes</taxon>
        <taxon>Saccharomycodales</taxon>
        <taxon>Saccharomycodaceae</taxon>
        <taxon>Hanseniaspora</taxon>
    </lineage>
</organism>
<dbReference type="VEuPathDB" id="FungiDB:HGUI_01174"/>
<dbReference type="EMBL" id="FQNF01000015">
    <property type="protein sequence ID" value="SGZ38974.1"/>
    <property type="molecule type" value="Genomic_DNA"/>
</dbReference>
<accession>A0A1L0FHC0</accession>
<reference evidence="2" key="1">
    <citation type="submission" date="2016-11" db="EMBL/GenBank/DDBJ databases">
        <authorList>
            <person name="Guldener U."/>
        </authorList>
    </citation>
    <scope>NUCLEOTIDE SEQUENCE [LARGE SCALE GENOMIC DNA]</scope>
</reference>
<evidence type="ECO:0008006" key="3">
    <source>
        <dbReference type="Google" id="ProtNLM"/>
    </source>
</evidence>